<gene>
    <name evidence="1" type="ORF">TCAL_09859</name>
</gene>
<organism evidence="1 2">
    <name type="scientific">Tigriopus californicus</name>
    <name type="common">Marine copepod</name>
    <dbReference type="NCBI Taxonomy" id="6832"/>
    <lineage>
        <taxon>Eukaryota</taxon>
        <taxon>Metazoa</taxon>
        <taxon>Ecdysozoa</taxon>
        <taxon>Arthropoda</taxon>
        <taxon>Crustacea</taxon>
        <taxon>Multicrustacea</taxon>
        <taxon>Hexanauplia</taxon>
        <taxon>Copepoda</taxon>
        <taxon>Harpacticoida</taxon>
        <taxon>Harpacticidae</taxon>
        <taxon>Tigriopus</taxon>
    </lineage>
</organism>
<comment type="caution">
    <text evidence="1">The sequence shown here is derived from an EMBL/GenBank/DDBJ whole genome shotgun (WGS) entry which is preliminary data.</text>
</comment>
<proteinExistence type="predicted"/>
<evidence type="ECO:0000313" key="2">
    <source>
        <dbReference type="Proteomes" id="UP000318571"/>
    </source>
</evidence>
<dbReference type="AlphaFoldDB" id="A0A553PDG7"/>
<name>A0A553PDG7_TIGCA</name>
<keyword evidence="2" id="KW-1185">Reference proteome</keyword>
<dbReference type="Proteomes" id="UP000318571">
    <property type="component" value="Chromosome 2"/>
</dbReference>
<accession>A0A553PDG7</accession>
<protein>
    <submittedName>
        <fullName evidence="1">Uncharacterized protein</fullName>
    </submittedName>
</protein>
<evidence type="ECO:0000313" key="1">
    <source>
        <dbReference type="EMBL" id="TRY75730.1"/>
    </source>
</evidence>
<dbReference type="EMBL" id="VCGU01000005">
    <property type="protein sequence ID" value="TRY75730.1"/>
    <property type="molecule type" value="Genomic_DNA"/>
</dbReference>
<reference evidence="1 2" key="1">
    <citation type="journal article" date="2018" name="Nat. Ecol. Evol.">
        <title>Genomic signatures of mitonuclear coevolution across populations of Tigriopus californicus.</title>
        <authorList>
            <person name="Barreto F.S."/>
            <person name="Watson E.T."/>
            <person name="Lima T.G."/>
            <person name="Willett C.S."/>
            <person name="Edmands S."/>
            <person name="Li W."/>
            <person name="Burton R.S."/>
        </authorList>
    </citation>
    <scope>NUCLEOTIDE SEQUENCE [LARGE SCALE GENOMIC DNA]</scope>
    <source>
        <strain evidence="1 2">San Diego</strain>
    </source>
</reference>
<sequence>MHRRTGEKGPSLTTSVCVCACHSPRCHALKLVRQSRSVVRIPGWASSIVVPQAQTGLGPANHSPPIPSYLSGIGLAVHGPCLNPGVQNFSQHDEAWANDAARLAVPSLGLQTYDPSHSLRVSSHSGKMSPFKRFKMITSSSGMMVRYAIQDFNEDFLSVETRPADQNLGARSWGLTQGEWHDNIGPCPSVES</sequence>